<evidence type="ECO:0000259" key="8">
    <source>
        <dbReference type="PROSITE" id="PS50110"/>
    </source>
</evidence>
<keyword evidence="4 7" id="KW-0238">DNA-binding</keyword>
<feature type="DNA-binding region" description="OmpR/PhoB-type" evidence="7">
    <location>
        <begin position="63"/>
        <end position="161"/>
    </location>
</feature>
<dbReference type="SMART" id="SM00448">
    <property type="entry name" value="REC"/>
    <property type="match status" value="1"/>
</dbReference>
<evidence type="ECO:0000256" key="7">
    <source>
        <dbReference type="PROSITE-ProRule" id="PRU01091"/>
    </source>
</evidence>
<keyword evidence="11" id="KW-1185">Reference proteome</keyword>
<evidence type="ECO:0000313" key="10">
    <source>
        <dbReference type="EMBL" id="SHJ07040.1"/>
    </source>
</evidence>
<dbReference type="SUPFAM" id="SSF52172">
    <property type="entry name" value="CheY-like"/>
    <property type="match status" value="1"/>
</dbReference>
<dbReference type="InterPro" id="IPR016032">
    <property type="entry name" value="Sig_transdc_resp-reg_C-effctor"/>
</dbReference>
<dbReference type="SMART" id="SM00862">
    <property type="entry name" value="Trans_reg_C"/>
    <property type="match status" value="1"/>
</dbReference>
<reference evidence="10 11" key="1">
    <citation type="submission" date="2016-11" db="EMBL/GenBank/DDBJ databases">
        <authorList>
            <person name="Varghese N."/>
            <person name="Submissions S."/>
        </authorList>
    </citation>
    <scope>NUCLEOTIDE SEQUENCE [LARGE SCALE GENOMIC DNA]</scope>
    <source>
        <strain evidence="10 11">PA</strain>
    </source>
</reference>
<dbReference type="PANTHER" id="PTHR48111">
    <property type="entry name" value="REGULATOR OF RPOS"/>
    <property type="match status" value="1"/>
</dbReference>
<keyword evidence="5" id="KW-0804">Transcription</keyword>
<organism evidence="10 11">
    <name type="scientific">Actinomyces denticolens</name>
    <dbReference type="NCBI Taxonomy" id="52767"/>
    <lineage>
        <taxon>Bacteria</taxon>
        <taxon>Bacillati</taxon>
        <taxon>Actinomycetota</taxon>
        <taxon>Actinomycetes</taxon>
        <taxon>Actinomycetales</taxon>
        <taxon>Actinomycetaceae</taxon>
        <taxon>Actinomyces</taxon>
    </lineage>
</organism>
<dbReference type="Pfam" id="PF00072">
    <property type="entry name" value="Response_reg"/>
    <property type="match status" value="1"/>
</dbReference>
<feature type="domain" description="Response regulatory" evidence="8">
    <location>
        <begin position="2"/>
        <end position="117"/>
    </location>
</feature>
<accession>A0ABY1IES2</accession>
<protein>
    <submittedName>
        <fullName evidence="10">Response regulator receiver domain-containing protein</fullName>
    </submittedName>
</protein>
<proteinExistence type="predicted"/>
<keyword evidence="2" id="KW-0902">Two-component regulatory system</keyword>
<dbReference type="PROSITE" id="PS50110">
    <property type="entry name" value="RESPONSE_REGULATORY"/>
    <property type="match status" value="1"/>
</dbReference>
<evidence type="ECO:0000256" key="5">
    <source>
        <dbReference type="ARBA" id="ARBA00023163"/>
    </source>
</evidence>
<dbReference type="InterPro" id="IPR011006">
    <property type="entry name" value="CheY-like_superfamily"/>
</dbReference>
<feature type="modified residue" description="4-aspartylphosphate" evidence="6">
    <location>
        <position position="51"/>
    </location>
</feature>
<keyword evidence="3" id="KW-0805">Transcription regulation</keyword>
<sequence>MRILLVDDEVPFAQAVRRGLEAEGVVVDVCHNGVEGLWLATESAYDVVVLDIMLPGRNGYQVLEALRAGELMLDPSSHRVTCRGEAVELTAKQFALLHFLVRNRDQVVSKAQILDNVWGSDFEGSENIVEVYVRNLRKRIDIPFNRESLEMVRGAGYRLTCV</sequence>
<dbReference type="CDD" id="cd00383">
    <property type="entry name" value="trans_reg_C"/>
    <property type="match status" value="1"/>
</dbReference>
<evidence type="ECO:0000256" key="4">
    <source>
        <dbReference type="ARBA" id="ARBA00023125"/>
    </source>
</evidence>
<evidence type="ECO:0000259" key="9">
    <source>
        <dbReference type="PROSITE" id="PS51755"/>
    </source>
</evidence>
<name>A0ABY1IES2_9ACTO</name>
<dbReference type="Gene3D" id="3.40.50.2300">
    <property type="match status" value="1"/>
</dbReference>
<dbReference type="Gene3D" id="1.10.10.10">
    <property type="entry name" value="Winged helix-like DNA-binding domain superfamily/Winged helix DNA-binding domain"/>
    <property type="match status" value="1"/>
</dbReference>
<feature type="domain" description="OmpR/PhoB-type" evidence="9">
    <location>
        <begin position="63"/>
        <end position="161"/>
    </location>
</feature>
<dbReference type="EMBL" id="FQYL01000010">
    <property type="protein sequence ID" value="SHJ07040.1"/>
    <property type="molecule type" value="Genomic_DNA"/>
</dbReference>
<dbReference type="InterPro" id="IPR039420">
    <property type="entry name" value="WalR-like"/>
</dbReference>
<dbReference type="PANTHER" id="PTHR48111:SF1">
    <property type="entry name" value="TWO-COMPONENT RESPONSE REGULATOR ORR33"/>
    <property type="match status" value="1"/>
</dbReference>
<dbReference type="PROSITE" id="PS51755">
    <property type="entry name" value="OMPR_PHOB"/>
    <property type="match status" value="1"/>
</dbReference>
<evidence type="ECO:0000256" key="2">
    <source>
        <dbReference type="ARBA" id="ARBA00023012"/>
    </source>
</evidence>
<dbReference type="InterPro" id="IPR001867">
    <property type="entry name" value="OmpR/PhoB-type_DNA-bd"/>
</dbReference>
<dbReference type="InterPro" id="IPR036388">
    <property type="entry name" value="WH-like_DNA-bd_sf"/>
</dbReference>
<keyword evidence="1 6" id="KW-0597">Phosphoprotein</keyword>
<evidence type="ECO:0000256" key="1">
    <source>
        <dbReference type="ARBA" id="ARBA00022553"/>
    </source>
</evidence>
<evidence type="ECO:0000256" key="6">
    <source>
        <dbReference type="PROSITE-ProRule" id="PRU00169"/>
    </source>
</evidence>
<evidence type="ECO:0000256" key="3">
    <source>
        <dbReference type="ARBA" id="ARBA00023015"/>
    </source>
</evidence>
<dbReference type="InterPro" id="IPR001789">
    <property type="entry name" value="Sig_transdc_resp-reg_receiver"/>
</dbReference>
<evidence type="ECO:0000313" key="11">
    <source>
        <dbReference type="Proteomes" id="UP000184390"/>
    </source>
</evidence>
<dbReference type="Proteomes" id="UP000184390">
    <property type="component" value="Unassembled WGS sequence"/>
</dbReference>
<comment type="caution">
    <text evidence="10">The sequence shown here is derived from an EMBL/GenBank/DDBJ whole genome shotgun (WGS) entry which is preliminary data.</text>
</comment>
<dbReference type="Pfam" id="PF00486">
    <property type="entry name" value="Trans_reg_C"/>
    <property type="match status" value="1"/>
</dbReference>
<dbReference type="SUPFAM" id="SSF46894">
    <property type="entry name" value="C-terminal effector domain of the bipartite response regulators"/>
    <property type="match status" value="1"/>
</dbReference>
<dbReference type="RefSeq" id="WP_073453566.1">
    <property type="nucleotide sequence ID" value="NZ_FQYL01000010.1"/>
</dbReference>
<gene>
    <name evidence="10" type="ORF">SAMN05216246_11031</name>
</gene>